<feature type="compositionally biased region" description="Low complexity" evidence="8">
    <location>
        <begin position="647"/>
        <end position="660"/>
    </location>
</feature>
<evidence type="ECO:0000256" key="8">
    <source>
        <dbReference type="SAM" id="MobiDB-lite"/>
    </source>
</evidence>
<evidence type="ECO:0000313" key="10">
    <source>
        <dbReference type="EMBL" id="KAG8196612.1"/>
    </source>
</evidence>
<dbReference type="GO" id="GO:0031901">
    <property type="term" value="C:early endosome membrane"/>
    <property type="evidence" value="ECO:0007669"/>
    <property type="project" value="TreeGrafter"/>
</dbReference>
<feature type="region of interest" description="Disordered" evidence="8">
    <location>
        <begin position="644"/>
        <end position="676"/>
    </location>
</feature>
<dbReference type="Pfam" id="PF01363">
    <property type="entry name" value="FYVE"/>
    <property type="match status" value="1"/>
</dbReference>
<gene>
    <name evidence="10" type="ORF">JTE90_014169</name>
</gene>
<feature type="region of interest" description="Disordered" evidence="8">
    <location>
        <begin position="555"/>
        <end position="604"/>
    </location>
</feature>
<evidence type="ECO:0000256" key="7">
    <source>
        <dbReference type="PROSITE-ProRule" id="PRU00091"/>
    </source>
</evidence>
<feature type="compositionally biased region" description="Low complexity" evidence="8">
    <location>
        <begin position="776"/>
        <end position="789"/>
    </location>
</feature>
<evidence type="ECO:0000259" key="9">
    <source>
        <dbReference type="PROSITE" id="PS50178"/>
    </source>
</evidence>
<dbReference type="InterPro" id="IPR013083">
    <property type="entry name" value="Znf_RING/FYVE/PHD"/>
</dbReference>
<feature type="compositionally biased region" description="Polar residues" evidence="8">
    <location>
        <begin position="662"/>
        <end position="676"/>
    </location>
</feature>
<organism evidence="10 11">
    <name type="scientific">Oedothorax gibbosus</name>
    <dbReference type="NCBI Taxonomy" id="931172"/>
    <lineage>
        <taxon>Eukaryota</taxon>
        <taxon>Metazoa</taxon>
        <taxon>Ecdysozoa</taxon>
        <taxon>Arthropoda</taxon>
        <taxon>Chelicerata</taxon>
        <taxon>Arachnida</taxon>
        <taxon>Araneae</taxon>
        <taxon>Araneomorphae</taxon>
        <taxon>Entelegynae</taxon>
        <taxon>Araneoidea</taxon>
        <taxon>Linyphiidae</taxon>
        <taxon>Erigoninae</taxon>
        <taxon>Oedothorax</taxon>
    </lineage>
</organism>
<dbReference type="InterPro" id="IPR043269">
    <property type="entry name" value="FYVE_LST2"/>
</dbReference>
<reference evidence="10 11" key="1">
    <citation type="journal article" date="2022" name="Nat. Ecol. Evol.">
        <title>A masculinizing supergene underlies an exaggerated male reproductive morph in a spider.</title>
        <authorList>
            <person name="Hendrickx F."/>
            <person name="De Corte Z."/>
            <person name="Sonet G."/>
            <person name="Van Belleghem S.M."/>
            <person name="Kostlbacher S."/>
            <person name="Vangestel C."/>
        </authorList>
    </citation>
    <scope>NUCLEOTIDE SEQUENCE [LARGE SCALE GENOMIC DNA]</scope>
    <source>
        <strain evidence="10">W744_W776</strain>
    </source>
</reference>
<dbReference type="InterPro" id="IPR000306">
    <property type="entry name" value="Znf_FYVE"/>
</dbReference>
<dbReference type="InterPro" id="IPR051118">
    <property type="entry name" value="LST-2"/>
</dbReference>
<comment type="caution">
    <text evidence="10">The sequence shown here is derived from an EMBL/GenBank/DDBJ whole genome shotgun (WGS) entry which is preliminary data.</text>
</comment>
<evidence type="ECO:0000256" key="3">
    <source>
        <dbReference type="ARBA" id="ARBA00019870"/>
    </source>
</evidence>
<protein>
    <recommendedName>
        <fullName evidence="3">Lateral signaling target protein 2 homolog</fullName>
    </recommendedName>
</protein>
<dbReference type="SUPFAM" id="SSF57903">
    <property type="entry name" value="FYVE/PHD zinc finger"/>
    <property type="match status" value="1"/>
</dbReference>
<dbReference type="Gene3D" id="3.30.40.10">
    <property type="entry name" value="Zinc/RING finger domain, C3HC4 (zinc finger)"/>
    <property type="match status" value="1"/>
</dbReference>
<keyword evidence="11" id="KW-1185">Reference proteome</keyword>
<name>A0AAV6VJ78_9ARAC</name>
<dbReference type="PROSITE" id="PS50178">
    <property type="entry name" value="ZF_FYVE"/>
    <property type="match status" value="1"/>
</dbReference>
<dbReference type="GO" id="GO:0008270">
    <property type="term" value="F:zinc ion binding"/>
    <property type="evidence" value="ECO:0007669"/>
    <property type="project" value="UniProtKB-KW"/>
</dbReference>
<dbReference type="PANTHER" id="PTHR46465:SF2">
    <property type="entry name" value="LATERAL SIGNALING TARGET PROTEIN 2 HOMOLOG"/>
    <property type="match status" value="1"/>
</dbReference>
<dbReference type="Proteomes" id="UP000827092">
    <property type="component" value="Unassembled WGS sequence"/>
</dbReference>
<sequence length="909" mass="103379">MHSLRKWFYRPKKEDSSKLALFYWADVELTMVATELDSFDGRTDPDRCSILVSQLRISQDKVLSICNDIMDDAIPDMRANRDFRAKFPDDVLHENLAGQLWFGAECLAAGSNIIHRELESASMRPLAKALTRALDNVRCLLREQSLKNSLVYSEKVREALRIFDRLFAEFELCYVSAMVPIKSAKEYHLQQEIVVLFSETLIRALKLELVTQEMIDDYDPSLMFTIPRLAIVWGLLLYPDGPFNVEKDSADLSELFRPFCNLLFKIRDLLWTLTEGELHTLEKMLCSLEEPKIDDKSTVTEELSLKKSEDSVSHFYQNHVNSKQFIHDFYAYNFGIIIPENGVSVPTEDNLTQEKYPIESKKSNKRQNNNMDFDVEFQHSSGTFSPRKSPEIPESDIETLVSSDFGVSDYYDIFCSTQGNGDRLRFRSASDRSNTQNNESRDSTSSDQLRTRQDKPHSSSTLQRPRSKSSQHDSCFHSSPPNELALEHTASSLENCLRKLHENCNCGLDSSSREHLTPSREIMRQVMRRVEIVPPGQQISGYSSSVENSPRAYHHGLLSHSFPTNQAHNGQSTTPERRKVKRASRRHGTRNSSVPGDVSSPRRFSANYRNNTQAAESWNPTYSSPLTIPRVQCLKKEEGNDSEATYSSCSSCQSISSVSSPEWDSTSPDTSSYNSECQDDEEIALALQAAEIASRNKARSRFKSSRDLLHKLFVCVSGVADQLQTNYASDLRNILKSVFDMNSQGQEECDNPRSNPCLDEEHTELAVPEFNDLDPDLSPLDMPSLLNNNSRDDDERDGSSVDSAEEVVADNSPIQSLVLPDVNQENENNMGPPEWMPDELSPNCMACKVQFTIIRRRHHCRNCGKIFCSRCSSNSIPLPRFGHLKPVRVCNQCFMYQLTNLVMQRQLFH</sequence>
<comment type="similarity">
    <text evidence="2">Belongs to the lst-2 family.</text>
</comment>
<evidence type="ECO:0000256" key="6">
    <source>
        <dbReference type="ARBA" id="ARBA00022833"/>
    </source>
</evidence>
<feature type="region of interest" description="Disordered" evidence="8">
    <location>
        <begin position="429"/>
        <end position="481"/>
    </location>
</feature>
<feature type="compositionally biased region" description="Basic and acidic residues" evidence="8">
    <location>
        <begin position="439"/>
        <end position="457"/>
    </location>
</feature>
<feature type="region of interest" description="Disordered" evidence="8">
    <location>
        <begin position="770"/>
        <end position="807"/>
    </location>
</feature>
<comment type="function">
    <text evidence="1">Negative regulator of epidermal growth factor receptor (EGFR) signaling.</text>
</comment>
<dbReference type="CDD" id="cd15731">
    <property type="entry name" value="FYVE_LST2"/>
    <property type="match status" value="1"/>
</dbReference>
<keyword evidence="4" id="KW-0479">Metal-binding</keyword>
<feature type="domain" description="FYVE-type" evidence="9">
    <location>
        <begin position="838"/>
        <end position="898"/>
    </location>
</feature>
<dbReference type="InterPro" id="IPR017455">
    <property type="entry name" value="Znf_FYVE-rel"/>
</dbReference>
<dbReference type="InterPro" id="IPR011011">
    <property type="entry name" value="Znf_FYVE_PHD"/>
</dbReference>
<evidence type="ECO:0000313" key="11">
    <source>
        <dbReference type="Proteomes" id="UP000827092"/>
    </source>
</evidence>
<feature type="compositionally biased region" description="Basic and acidic residues" evidence="8">
    <location>
        <begin position="790"/>
        <end position="799"/>
    </location>
</feature>
<dbReference type="AlphaFoldDB" id="A0AAV6VJ78"/>
<keyword evidence="5 7" id="KW-0863">Zinc-finger</keyword>
<evidence type="ECO:0000256" key="4">
    <source>
        <dbReference type="ARBA" id="ARBA00022723"/>
    </source>
</evidence>
<dbReference type="EMBL" id="JAFNEN010000067">
    <property type="protein sequence ID" value="KAG8196612.1"/>
    <property type="molecule type" value="Genomic_DNA"/>
</dbReference>
<feature type="compositionally biased region" description="Basic residues" evidence="8">
    <location>
        <begin position="578"/>
        <end position="589"/>
    </location>
</feature>
<accession>A0AAV6VJ78</accession>
<feature type="compositionally biased region" description="Polar residues" evidence="8">
    <location>
        <begin position="561"/>
        <end position="574"/>
    </location>
</feature>
<evidence type="ECO:0000256" key="2">
    <source>
        <dbReference type="ARBA" id="ARBA00008755"/>
    </source>
</evidence>
<dbReference type="PANTHER" id="PTHR46465">
    <property type="entry name" value="LATERAL SIGNALING TARGET PROTEIN 2 HOMOLOG"/>
    <property type="match status" value="1"/>
</dbReference>
<dbReference type="SMART" id="SM00064">
    <property type="entry name" value="FYVE"/>
    <property type="match status" value="1"/>
</dbReference>
<proteinExistence type="inferred from homology"/>
<keyword evidence="6" id="KW-0862">Zinc</keyword>
<evidence type="ECO:0000256" key="1">
    <source>
        <dbReference type="ARBA" id="ARBA00003580"/>
    </source>
</evidence>
<evidence type="ECO:0000256" key="5">
    <source>
        <dbReference type="ARBA" id="ARBA00022771"/>
    </source>
</evidence>